<feature type="domain" description="N-acetyltransferase" evidence="1">
    <location>
        <begin position="3"/>
        <end position="162"/>
    </location>
</feature>
<dbReference type="InterPro" id="IPR000182">
    <property type="entry name" value="GNAT_dom"/>
</dbReference>
<comment type="caution">
    <text evidence="2">The sequence shown here is derived from an EMBL/GenBank/DDBJ whole genome shotgun (WGS) entry which is preliminary data.</text>
</comment>
<proteinExistence type="predicted"/>
<protein>
    <recommendedName>
        <fullName evidence="1">N-acetyltransferase domain-containing protein</fullName>
    </recommendedName>
</protein>
<dbReference type="RefSeq" id="WP_202201231.1">
    <property type="nucleotide sequence ID" value="NZ_BAAATO010000008.1"/>
</dbReference>
<reference evidence="3" key="1">
    <citation type="submission" date="2023-07" db="EMBL/GenBank/DDBJ databases">
        <title>Whole genome shotgun sequence of Streptomyces spororaveus NBRC 15456.</title>
        <authorList>
            <person name="Komaki H."/>
            <person name="Tamura T."/>
        </authorList>
    </citation>
    <scope>NUCLEOTIDE SEQUENCE [LARGE SCALE GENOMIC DNA]</scope>
    <source>
        <strain evidence="3">NBRC 15456</strain>
    </source>
</reference>
<dbReference type="SUPFAM" id="SSF55729">
    <property type="entry name" value="Acyl-CoA N-acyltransferases (Nat)"/>
    <property type="match status" value="1"/>
</dbReference>
<sequence>MDLTYRRYADADADDLVAFLTGDTWPFHGSAVVDPEEARRWAAQGRFDNAETRSFWITGGGDTLGLVRLMDLGDGTPVFDLRIRARYRGRGIGGHALTWLTEYLFTELPRIRRIEGTTRQDNAAMRRTFRRCGYVKEAHYREGWPSADGTVHDAVGYAILRRDRDAGTTTVPTWDDEPAPER</sequence>
<dbReference type="Gene3D" id="3.40.630.30">
    <property type="match status" value="1"/>
</dbReference>
<evidence type="ECO:0000313" key="2">
    <source>
        <dbReference type="EMBL" id="GHI79708.1"/>
    </source>
</evidence>
<evidence type="ECO:0000259" key="1">
    <source>
        <dbReference type="PROSITE" id="PS51186"/>
    </source>
</evidence>
<gene>
    <name evidence="2" type="ORF">Sspor_52690</name>
</gene>
<dbReference type="PANTHER" id="PTHR43415:SF3">
    <property type="entry name" value="GNAT-FAMILY ACETYLTRANSFERASE"/>
    <property type="match status" value="1"/>
</dbReference>
<dbReference type="Proteomes" id="UP000608522">
    <property type="component" value="Unassembled WGS sequence"/>
</dbReference>
<dbReference type="PROSITE" id="PS51186">
    <property type="entry name" value="GNAT"/>
    <property type="match status" value="1"/>
</dbReference>
<dbReference type="PANTHER" id="PTHR43415">
    <property type="entry name" value="SPERMIDINE N(1)-ACETYLTRANSFERASE"/>
    <property type="match status" value="1"/>
</dbReference>
<keyword evidence="3" id="KW-1185">Reference proteome</keyword>
<accession>A0ABQ3TH20</accession>
<name>A0ABQ3TH20_9ACTN</name>
<organism evidence="2 3">
    <name type="scientific">Streptomyces spororaveus</name>
    <dbReference type="NCBI Taxonomy" id="284039"/>
    <lineage>
        <taxon>Bacteria</taxon>
        <taxon>Bacillati</taxon>
        <taxon>Actinomycetota</taxon>
        <taxon>Actinomycetes</taxon>
        <taxon>Kitasatosporales</taxon>
        <taxon>Streptomycetaceae</taxon>
        <taxon>Streptomyces</taxon>
    </lineage>
</organism>
<dbReference type="Pfam" id="PF13302">
    <property type="entry name" value="Acetyltransf_3"/>
    <property type="match status" value="1"/>
</dbReference>
<evidence type="ECO:0000313" key="3">
    <source>
        <dbReference type="Proteomes" id="UP000608522"/>
    </source>
</evidence>
<dbReference type="EMBL" id="BNED01000005">
    <property type="protein sequence ID" value="GHI79708.1"/>
    <property type="molecule type" value="Genomic_DNA"/>
</dbReference>
<dbReference type="InterPro" id="IPR016181">
    <property type="entry name" value="Acyl_CoA_acyltransferase"/>
</dbReference>